<reference evidence="7" key="1">
    <citation type="journal article" date="2020" name="Stud. Mycol.">
        <title>101 Dothideomycetes genomes: a test case for predicting lifestyles and emergence of pathogens.</title>
        <authorList>
            <person name="Haridas S."/>
            <person name="Albert R."/>
            <person name="Binder M."/>
            <person name="Bloem J."/>
            <person name="Labutti K."/>
            <person name="Salamov A."/>
            <person name="Andreopoulos B."/>
            <person name="Baker S."/>
            <person name="Barry K."/>
            <person name="Bills G."/>
            <person name="Bluhm B."/>
            <person name="Cannon C."/>
            <person name="Castanera R."/>
            <person name="Culley D."/>
            <person name="Daum C."/>
            <person name="Ezra D."/>
            <person name="Gonzalez J."/>
            <person name="Henrissat B."/>
            <person name="Kuo A."/>
            <person name="Liang C."/>
            <person name="Lipzen A."/>
            <person name="Lutzoni F."/>
            <person name="Magnuson J."/>
            <person name="Mondo S."/>
            <person name="Nolan M."/>
            <person name="Ohm R."/>
            <person name="Pangilinan J."/>
            <person name="Park H.-J."/>
            <person name="Ramirez L."/>
            <person name="Alfaro M."/>
            <person name="Sun H."/>
            <person name="Tritt A."/>
            <person name="Yoshinaga Y."/>
            <person name="Zwiers L.-H."/>
            <person name="Turgeon B."/>
            <person name="Goodwin S."/>
            <person name="Spatafora J."/>
            <person name="Crous P."/>
            <person name="Grigoriev I."/>
        </authorList>
    </citation>
    <scope>NUCLEOTIDE SEQUENCE</scope>
    <source>
        <strain evidence="7">CBS 121167</strain>
    </source>
</reference>
<dbReference type="Pfam" id="PF03595">
    <property type="entry name" value="SLAC1"/>
    <property type="match status" value="1"/>
</dbReference>
<organism evidence="7 8">
    <name type="scientific">Aplosporella prunicola CBS 121167</name>
    <dbReference type="NCBI Taxonomy" id="1176127"/>
    <lineage>
        <taxon>Eukaryota</taxon>
        <taxon>Fungi</taxon>
        <taxon>Dikarya</taxon>
        <taxon>Ascomycota</taxon>
        <taxon>Pezizomycotina</taxon>
        <taxon>Dothideomycetes</taxon>
        <taxon>Dothideomycetes incertae sedis</taxon>
        <taxon>Botryosphaeriales</taxon>
        <taxon>Aplosporellaceae</taxon>
        <taxon>Aplosporella</taxon>
    </lineage>
</organism>
<feature type="transmembrane region" description="Helical" evidence="6">
    <location>
        <begin position="53"/>
        <end position="71"/>
    </location>
</feature>
<dbReference type="PANTHER" id="PTHR31162:SF0">
    <property type="entry name" value="MALIC ACID TRANSPORT PROTEIN"/>
    <property type="match status" value="1"/>
</dbReference>
<proteinExistence type="predicted"/>
<sequence length="424" mass="46934">MSGTATPVNGAQVPETPLPTDIEKKRPASDNNTAESGRLGNGRVGFRDRIQHFTWAWYTTTMSTGGLALLLGKTPHRFNGLDVIGRIVYIFDLVLFVLFAIAMVTRFVTCPRAFKASLTDWHESVFFAPFWLSCATIIGNMKGYGLPHAGPWLVDCIRVLFWIYCACTTITAIALHFSLINISAPKGVYNAKSMNPTWLFPLFPIMLTGTISSIVADTQTPAHRLPMIVAGITCQGVGWMYSFAITTIYLFRVMHAGMIPYSARPGMFMMVGAPSFTALALIGNSKALPTDYGYFAEHPIAAEVLQIMAVWIAIFLWCLAFWFFSIAVVANIQAARTGEMRFALGWWGFVFPNVGFTVATILIGQAFKSEGILWVGSIMTIFIVIAWLSVGFGHVRALYRGDICYPGKDEDRFQPHVMEKVAQE</sequence>
<dbReference type="CDD" id="cd09317">
    <property type="entry name" value="TDT_Mae1_like"/>
    <property type="match status" value="1"/>
</dbReference>
<feature type="transmembrane region" description="Helical" evidence="6">
    <location>
        <begin position="372"/>
        <end position="390"/>
    </location>
</feature>
<feature type="transmembrane region" description="Helical" evidence="6">
    <location>
        <begin position="83"/>
        <end position="104"/>
    </location>
</feature>
<comment type="subcellular location">
    <subcellularLocation>
        <location evidence="1">Membrane</location>
        <topology evidence="1">Multi-pass membrane protein</topology>
    </subcellularLocation>
</comment>
<protein>
    <recommendedName>
        <fullName evidence="9">C4-dicarboxylate transporter/malic acid transport protein</fullName>
    </recommendedName>
</protein>
<dbReference type="InterPro" id="IPR004695">
    <property type="entry name" value="SLAC1/Mae1/Ssu1/TehA"/>
</dbReference>
<gene>
    <name evidence="7" type="ORF">K452DRAFT_224976</name>
</gene>
<accession>A0A6A6BGV6</accession>
<evidence type="ECO:0000256" key="4">
    <source>
        <dbReference type="ARBA" id="ARBA00023136"/>
    </source>
</evidence>
<keyword evidence="4 6" id="KW-0472">Membrane</keyword>
<feature type="region of interest" description="Disordered" evidence="5">
    <location>
        <begin position="1"/>
        <end position="40"/>
    </location>
</feature>
<feature type="transmembrane region" description="Helical" evidence="6">
    <location>
        <begin position="125"/>
        <end position="141"/>
    </location>
</feature>
<dbReference type="Gene3D" id="1.50.10.150">
    <property type="entry name" value="Voltage-dependent anion channel"/>
    <property type="match status" value="1"/>
</dbReference>
<evidence type="ECO:0000313" key="8">
    <source>
        <dbReference type="Proteomes" id="UP000799438"/>
    </source>
</evidence>
<dbReference type="GeneID" id="54294219"/>
<feature type="transmembrane region" description="Helical" evidence="6">
    <location>
        <begin position="228"/>
        <end position="251"/>
    </location>
</feature>
<dbReference type="Proteomes" id="UP000799438">
    <property type="component" value="Unassembled WGS sequence"/>
</dbReference>
<feature type="transmembrane region" description="Helical" evidence="6">
    <location>
        <begin position="304"/>
        <end position="332"/>
    </location>
</feature>
<evidence type="ECO:0000256" key="1">
    <source>
        <dbReference type="ARBA" id="ARBA00004141"/>
    </source>
</evidence>
<keyword evidence="8" id="KW-1185">Reference proteome</keyword>
<name>A0A6A6BGV6_9PEZI</name>
<feature type="transmembrane region" description="Helical" evidence="6">
    <location>
        <begin position="196"/>
        <end position="216"/>
    </location>
</feature>
<dbReference type="InterPro" id="IPR038665">
    <property type="entry name" value="Voltage-dep_anion_channel_sf"/>
</dbReference>
<dbReference type="GO" id="GO:0015140">
    <property type="term" value="F:malate transmembrane transporter activity"/>
    <property type="evidence" value="ECO:0007669"/>
    <property type="project" value="InterPro"/>
</dbReference>
<dbReference type="PANTHER" id="PTHR31162">
    <property type="entry name" value="MALIC ACID TRANSPORT PROTEIN-RELATED"/>
    <property type="match status" value="1"/>
</dbReference>
<dbReference type="OrthoDB" id="2901184at2759"/>
<keyword evidence="3 6" id="KW-1133">Transmembrane helix</keyword>
<evidence type="ECO:0000256" key="5">
    <source>
        <dbReference type="SAM" id="MobiDB-lite"/>
    </source>
</evidence>
<dbReference type="GO" id="GO:0016020">
    <property type="term" value="C:membrane"/>
    <property type="evidence" value="ECO:0007669"/>
    <property type="project" value="UniProtKB-SubCell"/>
</dbReference>
<keyword evidence="2 6" id="KW-0812">Transmembrane</keyword>
<feature type="transmembrane region" description="Helical" evidence="6">
    <location>
        <begin position="344"/>
        <end position="366"/>
    </location>
</feature>
<evidence type="ECO:0000313" key="7">
    <source>
        <dbReference type="EMBL" id="KAF2143206.1"/>
    </source>
</evidence>
<evidence type="ECO:0000256" key="3">
    <source>
        <dbReference type="ARBA" id="ARBA00022989"/>
    </source>
</evidence>
<evidence type="ECO:0000256" key="2">
    <source>
        <dbReference type="ARBA" id="ARBA00022692"/>
    </source>
</evidence>
<dbReference type="InterPro" id="IPR030185">
    <property type="entry name" value="Mae1"/>
</dbReference>
<dbReference type="EMBL" id="ML995482">
    <property type="protein sequence ID" value="KAF2143206.1"/>
    <property type="molecule type" value="Genomic_DNA"/>
</dbReference>
<dbReference type="RefSeq" id="XP_033398918.1">
    <property type="nucleotide sequence ID" value="XM_033536723.1"/>
</dbReference>
<dbReference type="AlphaFoldDB" id="A0A6A6BGV6"/>
<evidence type="ECO:0000256" key="6">
    <source>
        <dbReference type="SAM" id="Phobius"/>
    </source>
</evidence>
<feature type="transmembrane region" description="Helical" evidence="6">
    <location>
        <begin position="161"/>
        <end position="184"/>
    </location>
</feature>
<evidence type="ECO:0008006" key="9">
    <source>
        <dbReference type="Google" id="ProtNLM"/>
    </source>
</evidence>